<dbReference type="PROSITE" id="PS50146">
    <property type="entry name" value="DAGK"/>
    <property type="match status" value="1"/>
</dbReference>
<dbReference type="Gene3D" id="2.60.200.40">
    <property type="match status" value="1"/>
</dbReference>
<evidence type="ECO:0000256" key="2">
    <source>
        <dbReference type="ARBA" id="ARBA00005983"/>
    </source>
</evidence>
<dbReference type="Gene3D" id="3.40.50.10330">
    <property type="entry name" value="Probable inorganic polyphosphate/atp-NAD kinase, domain 1"/>
    <property type="match status" value="1"/>
</dbReference>
<evidence type="ECO:0000313" key="5">
    <source>
        <dbReference type="Proteomes" id="UP001139336"/>
    </source>
</evidence>
<dbReference type="Pfam" id="PF00781">
    <property type="entry name" value="DAGK_cat"/>
    <property type="match status" value="1"/>
</dbReference>
<dbReference type="GO" id="GO:0004143">
    <property type="term" value="F:ATP-dependent diacylglycerol kinase activity"/>
    <property type="evidence" value="ECO:0007669"/>
    <property type="project" value="TreeGrafter"/>
</dbReference>
<name>A0A9X1U7U3_9CORY</name>
<dbReference type="PANTHER" id="PTHR12358:SF106">
    <property type="entry name" value="LIPID KINASE YEGS"/>
    <property type="match status" value="1"/>
</dbReference>
<dbReference type="InterPro" id="IPR016064">
    <property type="entry name" value="NAD/diacylglycerol_kinase_sf"/>
</dbReference>
<organism evidence="4 5">
    <name type="scientific">Corynebacterium uropygiale</name>
    <dbReference type="NCBI Taxonomy" id="1775911"/>
    <lineage>
        <taxon>Bacteria</taxon>
        <taxon>Bacillati</taxon>
        <taxon>Actinomycetota</taxon>
        <taxon>Actinomycetes</taxon>
        <taxon>Mycobacteriales</taxon>
        <taxon>Corynebacteriaceae</taxon>
        <taxon>Corynebacterium</taxon>
    </lineage>
</organism>
<keyword evidence="4" id="KW-0808">Transferase</keyword>
<dbReference type="InterPro" id="IPR001206">
    <property type="entry name" value="Diacylglycerol_kinase_cat_dom"/>
</dbReference>
<sequence>MDVLMIANPNSTTHTDALFHRIVPGLREVSGLRLRTCFTHRPGHAEDLCRGLRRSDYDVILIVGGDGTVNEAINGLLGPVRADDDLRAREQSPLPALAIIPTGSANVFARAVGIPSDPVAAAKDLAVLLAGNRRRRVCLGTWNDRWFAVNAGFGVDAEVIARIERARARGFAATPLRYLIVSLRAWASAQRQPPAMSARVVDRAGETHRIPRVPLCLVSNTNPWTFLGPVPVVTNPRNSFDNGLSLFALRSVRGVRGVAAMLHLVGVGHRPRWEEWISDRIVSVDDAREITLACAGPQRFQVDGEYEGEYEQVRLRAVPGAIEVVAREHTPAPGPRRWRSILRSVVCAR</sequence>
<dbReference type="AlphaFoldDB" id="A0A9X1U7U3"/>
<proteinExistence type="inferred from homology"/>
<evidence type="ECO:0000259" key="3">
    <source>
        <dbReference type="PROSITE" id="PS50146"/>
    </source>
</evidence>
<dbReference type="InterPro" id="IPR017438">
    <property type="entry name" value="ATP-NAD_kinase_N"/>
</dbReference>
<evidence type="ECO:0000256" key="1">
    <source>
        <dbReference type="ARBA" id="ARBA00001946"/>
    </source>
</evidence>
<reference evidence="4" key="1">
    <citation type="submission" date="2022-01" db="EMBL/GenBank/DDBJ databases">
        <title>Corynebacterium sp. nov isolated from isolated from the feces of the greater white-fronted geese (Anser albifrons) at Poyang Lake, PR China.</title>
        <authorList>
            <person name="Liu Q."/>
        </authorList>
    </citation>
    <scope>NUCLEOTIDE SEQUENCE</scope>
    <source>
        <strain evidence="4">JCM 32435</strain>
    </source>
</reference>
<dbReference type="SUPFAM" id="SSF111331">
    <property type="entry name" value="NAD kinase/diacylglycerol kinase-like"/>
    <property type="match status" value="1"/>
</dbReference>
<dbReference type="GO" id="GO:0005886">
    <property type="term" value="C:plasma membrane"/>
    <property type="evidence" value="ECO:0007669"/>
    <property type="project" value="TreeGrafter"/>
</dbReference>
<protein>
    <submittedName>
        <fullName evidence="4">Diacylglycerol kinase family lipid kinase</fullName>
    </submittedName>
</protein>
<comment type="caution">
    <text evidence="4">The sequence shown here is derived from an EMBL/GenBank/DDBJ whole genome shotgun (WGS) entry which is preliminary data.</text>
</comment>
<keyword evidence="4" id="KW-0418">Kinase</keyword>
<dbReference type="EMBL" id="JAKGSI010000004">
    <property type="protein sequence ID" value="MCF4007102.1"/>
    <property type="molecule type" value="Genomic_DNA"/>
</dbReference>
<comment type="cofactor">
    <cofactor evidence="1">
        <name>Mg(2+)</name>
        <dbReference type="ChEBI" id="CHEBI:18420"/>
    </cofactor>
</comment>
<dbReference type="Proteomes" id="UP001139336">
    <property type="component" value="Unassembled WGS sequence"/>
</dbReference>
<evidence type="ECO:0000313" key="4">
    <source>
        <dbReference type="EMBL" id="MCF4007102.1"/>
    </source>
</evidence>
<dbReference type="PANTHER" id="PTHR12358">
    <property type="entry name" value="SPHINGOSINE KINASE"/>
    <property type="match status" value="1"/>
</dbReference>
<dbReference type="InterPro" id="IPR050187">
    <property type="entry name" value="Lipid_Phosphate_FormReg"/>
</dbReference>
<keyword evidence="5" id="KW-1185">Reference proteome</keyword>
<dbReference type="SMART" id="SM00046">
    <property type="entry name" value="DAGKc"/>
    <property type="match status" value="1"/>
</dbReference>
<comment type="similarity">
    <text evidence="2">Belongs to the diacylglycerol/lipid kinase family.</text>
</comment>
<gene>
    <name evidence="4" type="ORF">L1O03_07940</name>
</gene>
<accession>A0A9X1U7U3</accession>
<feature type="domain" description="DAGKc" evidence="3">
    <location>
        <begin position="1"/>
        <end position="143"/>
    </location>
</feature>